<proteinExistence type="predicted"/>
<organism evidence="2">
    <name type="scientific">Lotharella globosa</name>
    <dbReference type="NCBI Taxonomy" id="91324"/>
    <lineage>
        <taxon>Eukaryota</taxon>
        <taxon>Sar</taxon>
        <taxon>Rhizaria</taxon>
        <taxon>Cercozoa</taxon>
        <taxon>Chlorarachniophyceae</taxon>
        <taxon>Lotharella</taxon>
    </lineage>
</organism>
<sequence length="553" mass="60572">MDSSSSSSSDTSDVKFDDDKGPHDRRQSHATPSSSSSPSSHVLLPPFEEVKAAATKAWGQFWGNGASVDFSPSFAEFPERARELERRVVLSQYLMRVHAGGSAPPQETGLAQNSWGGKHHQEMRYWHHAHWGVWGRGSILAKSDTWFTERIHDARHQAAFQGYEGARWPKCVGPNNHRLPNVSKQIEGSAYWESFNFINPLLIWHQPHVISLAEIERRAAEAAVKAKAFNDGCDGMDADGSHGCDSVDDKEAEVRLRLGPIVEATAQFLASFCSLNLTDGTCHLGPPIIDASERHSAGYPTMTSDPVFELTYVNFTLDIANAWREKAGKPRNATWDDIRKRLAQAPTFYWEGQTYYPWHAASDQVPASICGQGGQRRWGLSSSSSSSSPFNSCGGPTGHPAQVAAAAMMPGMAYGINESIMANTIRSIANDWAWDTAWGWDYGLCAMAVLRVGLSSSIFYDFLLHNSSMNTYAPNGANIGRGMPYFPGNGALLLAVGMASGGWDGEAYGSDKNSHALGENSGSELINRECEGRLCIVSYGNWSWKAEDFVQFT</sequence>
<dbReference type="AlphaFoldDB" id="A0A7S4DT81"/>
<protein>
    <submittedName>
        <fullName evidence="2">Uncharacterized protein</fullName>
    </submittedName>
</protein>
<feature type="region of interest" description="Disordered" evidence="1">
    <location>
        <begin position="1"/>
        <end position="42"/>
    </location>
</feature>
<dbReference type="SUPFAM" id="SSF48208">
    <property type="entry name" value="Six-hairpin glycosidases"/>
    <property type="match status" value="1"/>
</dbReference>
<reference evidence="2" key="1">
    <citation type="submission" date="2021-01" db="EMBL/GenBank/DDBJ databases">
        <authorList>
            <person name="Corre E."/>
            <person name="Pelletier E."/>
            <person name="Niang G."/>
            <person name="Scheremetjew M."/>
            <person name="Finn R."/>
            <person name="Kale V."/>
            <person name="Holt S."/>
            <person name="Cochrane G."/>
            <person name="Meng A."/>
            <person name="Brown T."/>
            <person name="Cohen L."/>
        </authorList>
    </citation>
    <scope>NUCLEOTIDE SEQUENCE</scope>
    <source>
        <strain evidence="2">CCCM811</strain>
    </source>
</reference>
<feature type="compositionally biased region" description="Basic and acidic residues" evidence="1">
    <location>
        <begin position="12"/>
        <end position="27"/>
    </location>
</feature>
<accession>A0A7S4DT81</accession>
<gene>
    <name evidence="2" type="ORF">LGLO00237_LOCUS20286</name>
</gene>
<dbReference type="GO" id="GO:0005975">
    <property type="term" value="P:carbohydrate metabolic process"/>
    <property type="evidence" value="ECO:0007669"/>
    <property type="project" value="InterPro"/>
</dbReference>
<evidence type="ECO:0000256" key="1">
    <source>
        <dbReference type="SAM" id="MobiDB-lite"/>
    </source>
</evidence>
<feature type="compositionally biased region" description="Low complexity" evidence="1">
    <location>
        <begin position="1"/>
        <end position="11"/>
    </location>
</feature>
<dbReference type="EMBL" id="HBIV01028342">
    <property type="protein sequence ID" value="CAE0668661.1"/>
    <property type="molecule type" value="Transcribed_RNA"/>
</dbReference>
<evidence type="ECO:0000313" key="2">
    <source>
        <dbReference type="EMBL" id="CAE0668661.1"/>
    </source>
</evidence>
<dbReference type="Gene3D" id="1.50.10.10">
    <property type="match status" value="1"/>
</dbReference>
<dbReference type="InterPro" id="IPR008928">
    <property type="entry name" value="6-hairpin_glycosidase_sf"/>
</dbReference>
<dbReference type="InterPro" id="IPR012341">
    <property type="entry name" value="6hp_glycosidase-like_sf"/>
</dbReference>
<name>A0A7S4DT81_9EUKA</name>